<accession>A0A5C6XH23</accession>
<dbReference type="RefSeq" id="WP_146980609.1">
    <property type="nucleotide sequence ID" value="NZ_VOSM01000003.1"/>
</dbReference>
<keyword evidence="2" id="KW-1185">Reference proteome</keyword>
<dbReference type="Proteomes" id="UP000321412">
    <property type="component" value="Unassembled WGS sequence"/>
</dbReference>
<organism evidence="1 2">
    <name type="scientific">Lujinxingia vulgaris</name>
    <dbReference type="NCBI Taxonomy" id="2600176"/>
    <lineage>
        <taxon>Bacteria</taxon>
        <taxon>Deltaproteobacteria</taxon>
        <taxon>Bradymonadales</taxon>
        <taxon>Lujinxingiaceae</taxon>
        <taxon>Lujinxingia</taxon>
    </lineage>
</organism>
<evidence type="ECO:0000313" key="1">
    <source>
        <dbReference type="EMBL" id="TXD37452.1"/>
    </source>
</evidence>
<proteinExistence type="predicted"/>
<protein>
    <submittedName>
        <fullName evidence="1">Uncharacterized protein</fullName>
    </submittedName>
</protein>
<name>A0A5C6XH23_9DELT</name>
<sequence length="89" mass="10126">MVVNIRARAIAILREVERFDDVDEEELLSRLQALVPGLSEDGGELTETLQTLITRLEMMHFQLCAAQRPEALRHELRQALARLQAMTSP</sequence>
<comment type="caution">
    <text evidence="1">The sequence shown here is derived from an EMBL/GenBank/DDBJ whole genome shotgun (WGS) entry which is preliminary data.</text>
</comment>
<dbReference type="OrthoDB" id="10004561at2"/>
<dbReference type="AlphaFoldDB" id="A0A5C6XH23"/>
<reference evidence="1 2" key="1">
    <citation type="submission" date="2019-08" db="EMBL/GenBank/DDBJ databases">
        <title>Bradymonadales sp. TMQ4.</title>
        <authorList>
            <person name="Liang Q."/>
        </authorList>
    </citation>
    <scope>NUCLEOTIDE SEQUENCE [LARGE SCALE GENOMIC DNA]</scope>
    <source>
        <strain evidence="1 2">TMQ4</strain>
    </source>
</reference>
<evidence type="ECO:0000313" key="2">
    <source>
        <dbReference type="Proteomes" id="UP000321412"/>
    </source>
</evidence>
<dbReference type="EMBL" id="VOSM01000003">
    <property type="protein sequence ID" value="TXD37452.1"/>
    <property type="molecule type" value="Genomic_DNA"/>
</dbReference>
<gene>
    <name evidence="1" type="ORF">FRC98_07090</name>
</gene>